<dbReference type="SUPFAM" id="SSF47923">
    <property type="entry name" value="Ypt/Rab-GAP domain of gyp1p"/>
    <property type="match status" value="2"/>
</dbReference>
<dbReference type="Proteomes" id="UP000050791">
    <property type="component" value="Unassembled WGS sequence"/>
</dbReference>
<dbReference type="PROSITE" id="PS50086">
    <property type="entry name" value="TBC_RABGAP"/>
    <property type="match status" value="1"/>
</dbReference>
<evidence type="ECO:0000259" key="2">
    <source>
        <dbReference type="PROSITE" id="PS50086"/>
    </source>
</evidence>
<evidence type="ECO:0000313" key="4">
    <source>
        <dbReference type="WBParaSite" id="SMTH1_85650.1"/>
    </source>
</evidence>
<dbReference type="PANTHER" id="PTHR22957:SF333">
    <property type="entry name" value="TBC1 DOMAIN FAMILY MEMBER 25"/>
    <property type="match status" value="1"/>
</dbReference>
<dbReference type="PANTHER" id="PTHR22957">
    <property type="entry name" value="TBC1 DOMAIN FAMILY MEMBER GTPASE-ACTIVATING PROTEIN"/>
    <property type="match status" value="1"/>
</dbReference>
<dbReference type="SMART" id="SM00164">
    <property type="entry name" value="TBC"/>
    <property type="match status" value="1"/>
</dbReference>
<evidence type="ECO:0000256" key="1">
    <source>
        <dbReference type="ARBA" id="ARBA00022468"/>
    </source>
</evidence>
<dbReference type="Gene3D" id="1.10.472.80">
    <property type="entry name" value="Ypt/Rab-GAP domain of gyp1p, domain 3"/>
    <property type="match status" value="1"/>
</dbReference>
<evidence type="ECO:0000313" key="3">
    <source>
        <dbReference type="Proteomes" id="UP000050791"/>
    </source>
</evidence>
<dbReference type="GO" id="GO:1901096">
    <property type="term" value="P:regulation of autophagosome maturation"/>
    <property type="evidence" value="ECO:0007669"/>
    <property type="project" value="TreeGrafter"/>
</dbReference>
<dbReference type="Gene3D" id="1.10.8.270">
    <property type="entry name" value="putative rabgap domain of human tbc1 domain family member 14 like domains"/>
    <property type="match status" value="1"/>
</dbReference>
<dbReference type="InterPro" id="IPR000195">
    <property type="entry name" value="Rab-GAP-TBC_dom"/>
</dbReference>
<name>A0AA85BYS3_9TREM</name>
<dbReference type="GO" id="GO:0005776">
    <property type="term" value="C:autophagosome"/>
    <property type="evidence" value="ECO:0007669"/>
    <property type="project" value="TreeGrafter"/>
</dbReference>
<dbReference type="GO" id="GO:0005096">
    <property type="term" value="F:GTPase activator activity"/>
    <property type="evidence" value="ECO:0007669"/>
    <property type="project" value="UniProtKB-KW"/>
</dbReference>
<dbReference type="InterPro" id="IPR035969">
    <property type="entry name" value="Rab-GAP_TBC_sf"/>
</dbReference>
<feature type="domain" description="Rab-GAP TBC" evidence="2">
    <location>
        <begin position="43"/>
        <end position="254"/>
    </location>
</feature>
<keyword evidence="1" id="KW-0343">GTPase activation</keyword>
<organism evidence="3 4">
    <name type="scientific">Schistosoma mattheei</name>
    <dbReference type="NCBI Taxonomy" id="31246"/>
    <lineage>
        <taxon>Eukaryota</taxon>
        <taxon>Metazoa</taxon>
        <taxon>Spiralia</taxon>
        <taxon>Lophotrochozoa</taxon>
        <taxon>Platyhelminthes</taxon>
        <taxon>Trematoda</taxon>
        <taxon>Digenea</taxon>
        <taxon>Strigeidida</taxon>
        <taxon>Schistosomatoidea</taxon>
        <taxon>Schistosomatidae</taxon>
        <taxon>Schistosoma</taxon>
    </lineage>
</organism>
<protein>
    <recommendedName>
        <fullName evidence="2">Rab-GAP TBC domain-containing protein</fullName>
    </recommendedName>
</protein>
<accession>A0AA85BYS3</accession>
<dbReference type="AlphaFoldDB" id="A0AA85BYS3"/>
<dbReference type="Pfam" id="PF00566">
    <property type="entry name" value="RabGAP-TBC"/>
    <property type="match status" value="1"/>
</dbReference>
<proteinExistence type="predicted"/>
<sequence length="478" mass="55425">MDGDDMFHTIHPPISELQMRLYMDDNGRIIYLNQFYLDVYLNGLEHSLRKVGWRILLSVCPADTTGQERFHLLDIKAQQYATLKENWKKLYVMGLMSEHQLSTLASISIDVVRTDWKEDYYRSVGNHHRVCQLFDILATYCIHHPNIGYCQGMSDLASPLLVVQSDEALAYLSFCALMQRVKFKFGDTQQSILINNMQDLHDLLTYTDGELAQFFREHNLANMYFTQRWFVLELKREFNFDESLRMFESQWAALCLVKNNSLTEIETCNSKSEGYLVLTDGTSNLCMPNSSFTSTNSLNWFKLCCRLEKKGCTTVFNPGMVRQNHPSSASSPPQFIPSDAHFSCKLSKEDDHSGNPQQTSSETLITETQFEIISNESLLDFTNSVKKQSLHLTPTKRLSSFSIENEPIHIRTNVTHLRPPNQFGQEYKEVIMLEIKEPGDIIQFYQQQSGKHNSSRILYRAKKLFNKYLEENNFQFFS</sequence>
<reference evidence="4" key="1">
    <citation type="submission" date="2023-11" db="UniProtKB">
        <authorList>
            <consortium name="WormBaseParasite"/>
        </authorList>
    </citation>
    <scope>IDENTIFICATION</scope>
</reference>
<dbReference type="WBParaSite" id="SMTH1_85650.1">
    <property type="protein sequence ID" value="SMTH1_85650.1"/>
    <property type="gene ID" value="SMTH1_85650"/>
</dbReference>